<dbReference type="SMART" id="SM00715">
    <property type="entry name" value="LA"/>
    <property type="match status" value="1"/>
</dbReference>
<feature type="region of interest" description="Disordered" evidence="4">
    <location>
        <begin position="333"/>
        <end position="376"/>
    </location>
</feature>
<keyword evidence="7" id="KW-1185">Reference proteome</keyword>
<dbReference type="FunFam" id="1.10.10.10:FF:000131">
    <property type="entry name" value="la-related protein 1B isoform X2"/>
    <property type="match status" value="1"/>
</dbReference>
<dbReference type="PANTHER" id="PTHR22792:SF132">
    <property type="entry name" value="LA-RELATED PROTEIN 1"/>
    <property type="match status" value="1"/>
</dbReference>
<dbReference type="STRING" id="126957.T1IPK8"/>
<organism evidence="6 7">
    <name type="scientific">Strigamia maritima</name>
    <name type="common">European centipede</name>
    <name type="synonym">Geophilus maritimus</name>
    <dbReference type="NCBI Taxonomy" id="126957"/>
    <lineage>
        <taxon>Eukaryota</taxon>
        <taxon>Metazoa</taxon>
        <taxon>Ecdysozoa</taxon>
        <taxon>Arthropoda</taxon>
        <taxon>Myriapoda</taxon>
        <taxon>Chilopoda</taxon>
        <taxon>Pleurostigmophora</taxon>
        <taxon>Geophilomorpha</taxon>
        <taxon>Linotaeniidae</taxon>
        <taxon>Strigamia</taxon>
    </lineage>
</organism>
<feature type="region of interest" description="Disordered" evidence="4">
    <location>
        <begin position="530"/>
        <end position="557"/>
    </location>
</feature>
<dbReference type="GO" id="GO:0045727">
    <property type="term" value="P:positive regulation of translation"/>
    <property type="evidence" value="ECO:0007669"/>
    <property type="project" value="TreeGrafter"/>
</dbReference>
<dbReference type="GO" id="GO:0010494">
    <property type="term" value="C:cytoplasmic stress granule"/>
    <property type="evidence" value="ECO:0007669"/>
    <property type="project" value="TreeGrafter"/>
</dbReference>
<feature type="region of interest" description="Disordered" evidence="4">
    <location>
        <begin position="798"/>
        <end position="890"/>
    </location>
</feature>
<proteinExistence type="predicted"/>
<dbReference type="Gene3D" id="1.10.10.10">
    <property type="entry name" value="Winged helix-like DNA-binding domain superfamily/Winged helix DNA-binding domain"/>
    <property type="match status" value="1"/>
</dbReference>
<dbReference type="InterPro" id="IPR036390">
    <property type="entry name" value="WH_DNA-bd_sf"/>
</dbReference>
<protein>
    <recommendedName>
        <fullName evidence="2">La-related protein 1</fullName>
    </recommendedName>
</protein>
<feature type="compositionally biased region" description="Basic and acidic residues" evidence="4">
    <location>
        <begin position="339"/>
        <end position="354"/>
    </location>
</feature>
<dbReference type="PhylomeDB" id="T1IPK8"/>
<feature type="compositionally biased region" description="Basic and acidic residues" evidence="4">
    <location>
        <begin position="530"/>
        <end position="540"/>
    </location>
</feature>
<feature type="compositionally biased region" description="Acidic residues" evidence="4">
    <location>
        <begin position="355"/>
        <end position="365"/>
    </location>
</feature>
<dbReference type="EnsemblMetazoa" id="SMAR002960-RA">
    <property type="protein sequence ID" value="SMAR002960-PA"/>
    <property type="gene ID" value="SMAR002960"/>
</dbReference>
<dbReference type="GO" id="GO:0008187">
    <property type="term" value="F:poly-pyrimidine tract binding"/>
    <property type="evidence" value="ECO:0007669"/>
    <property type="project" value="UniProtKB-ARBA"/>
</dbReference>
<evidence type="ECO:0000313" key="6">
    <source>
        <dbReference type="EnsemblMetazoa" id="SMAR002960-PA"/>
    </source>
</evidence>
<dbReference type="SUPFAM" id="SSF46785">
    <property type="entry name" value="Winged helix' DNA-binding domain"/>
    <property type="match status" value="1"/>
</dbReference>
<dbReference type="InterPro" id="IPR006630">
    <property type="entry name" value="La_HTH"/>
</dbReference>
<dbReference type="Proteomes" id="UP000014500">
    <property type="component" value="Unassembled WGS sequence"/>
</dbReference>
<dbReference type="GO" id="GO:0005829">
    <property type="term" value="C:cytosol"/>
    <property type="evidence" value="ECO:0007669"/>
    <property type="project" value="TreeGrafter"/>
</dbReference>
<feature type="region of interest" description="Disordered" evidence="4">
    <location>
        <begin position="1"/>
        <end position="67"/>
    </location>
</feature>
<dbReference type="OMA" id="TGRHNAF"/>
<dbReference type="Pfam" id="PF05383">
    <property type="entry name" value="La"/>
    <property type="match status" value="1"/>
</dbReference>
<dbReference type="PANTHER" id="PTHR22792">
    <property type="entry name" value="LUPUS LA PROTEIN-RELATED"/>
    <property type="match status" value="1"/>
</dbReference>
<dbReference type="GO" id="GO:0048255">
    <property type="term" value="P:mRNA stabilization"/>
    <property type="evidence" value="ECO:0007669"/>
    <property type="project" value="InterPro"/>
</dbReference>
<evidence type="ECO:0000256" key="3">
    <source>
        <dbReference type="PROSITE-ProRule" id="PRU00332"/>
    </source>
</evidence>
<dbReference type="GO" id="GO:0000339">
    <property type="term" value="F:RNA cap binding"/>
    <property type="evidence" value="ECO:0007669"/>
    <property type="project" value="InterPro"/>
</dbReference>
<feature type="domain" description="HTH La-type RNA-binding" evidence="5">
    <location>
        <begin position="146"/>
        <end position="236"/>
    </location>
</feature>
<keyword evidence="1 3" id="KW-0694">RNA-binding</keyword>
<dbReference type="eggNOG" id="KOG2590">
    <property type="taxonomic scope" value="Eukaryota"/>
</dbReference>
<dbReference type="HOGENOM" id="CLU_003957_1_0_1"/>
<reference evidence="6" key="2">
    <citation type="submission" date="2015-02" db="UniProtKB">
        <authorList>
            <consortium name="EnsemblMetazoa"/>
        </authorList>
    </citation>
    <scope>IDENTIFICATION</scope>
</reference>
<dbReference type="SMART" id="SM00684">
    <property type="entry name" value="DM15"/>
    <property type="match status" value="3"/>
</dbReference>
<evidence type="ECO:0000256" key="4">
    <source>
        <dbReference type="SAM" id="MobiDB-lite"/>
    </source>
</evidence>
<evidence type="ECO:0000313" key="7">
    <source>
        <dbReference type="Proteomes" id="UP000014500"/>
    </source>
</evidence>
<accession>T1IPK8</accession>
<feature type="compositionally biased region" description="Polar residues" evidence="4">
    <location>
        <begin position="367"/>
        <end position="376"/>
    </location>
</feature>
<reference evidence="7" key="1">
    <citation type="submission" date="2011-05" db="EMBL/GenBank/DDBJ databases">
        <authorList>
            <person name="Richards S.R."/>
            <person name="Qu J."/>
            <person name="Jiang H."/>
            <person name="Jhangiani S.N."/>
            <person name="Agravi P."/>
            <person name="Goodspeed R."/>
            <person name="Gross S."/>
            <person name="Mandapat C."/>
            <person name="Jackson L."/>
            <person name="Mathew T."/>
            <person name="Pu L."/>
            <person name="Thornton R."/>
            <person name="Saada N."/>
            <person name="Wilczek-Boney K.B."/>
            <person name="Lee S."/>
            <person name="Kovar C."/>
            <person name="Wu Y."/>
            <person name="Scherer S.E."/>
            <person name="Worley K.C."/>
            <person name="Muzny D.M."/>
            <person name="Gibbs R."/>
        </authorList>
    </citation>
    <scope>NUCLEOTIDE SEQUENCE</scope>
    <source>
        <strain evidence="7">Brora</strain>
    </source>
</reference>
<evidence type="ECO:0000256" key="1">
    <source>
        <dbReference type="ARBA" id="ARBA00022884"/>
    </source>
</evidence>
<dbReference type="InterPro" id="IPR036388">
    <property type="entry name" value="WH-like_DNA-bd_sf"/>
</dbReference>
<sequence>MIGNKKKWVPLEIEPIKHDRRSGRGNDQSPNFHRERAGVADGQQLRENREKVQTNGEASHNNHETNGLQGGFAVVEVDYRVKITGNAEVVVEEGVVDEEEAVEVVNSYSEDYIPEEFRYVEVGFDPANPYSAPYFYNNVFNTTIKNVDKAKVMAYIKRQIEYYFSEKNLEGDFFMRRKMDRMGCLPIQLVASFQRIQSLTTDIGMIMDAIQDSSELEVFEDKVRAKVDPWRWPVIESGLDPEVPEFFPSSSVYVFQPDQFANAEEAGTEADNEADSDECPIQSQDFLSNFPPVVKSQGKKANKTGVVKDKTDEVNVKTDPPIVDDAWHEVKRRSKSFSKQKDRKSESDAKHDDREELDFQFDEELNNVPSGRQNTFSECFRSDDSDYELDDTEVNKIIIITQTPPARSVKHEGFDRTGDWITRVKMTQELGKIINDGLYYFEQDLWNKLEYNEDEYKTVNVISQEQFSKITPAAPIIVQGLPPPPPFLISQMSQSLPINVKGGMRSIQLTPRTPKSRKDNQVAPRFYPVVKDERPVDKETPRKRKTRHSSNPPIEHHIGWFMGTREHRPRASSLGAGSPSENLLSTSYGSVPQALPTFQHPSHALLEDNGFTQQVYHKYHQRCLKERKRLGAGQSQEMNTLFRFWSFFLRENFNRKMYEEFKLLALEDAEAGSRYGLECLFRFYSYGLEKHFRHDLYRDFQEETARDFENGQLYGIEKFWAFLKYYRHSKQLQVVSPLDAWLKSYQKVEDFRVDPALLAEEEREAQQIAAATGDTISSRFNPINARCRSLSESCSDRLVTGRRRWPSDSGDSAVHRKANARTPINGSVEPSERRKKSNEKQLHRNKNTSSKERTSVSDTIPEKSETPADETRQKPSAKTPKHKQKSDSSK</sequence>
<dbReference type="InterPro" id="IPR006607">
    <property type="entry name" value="DM15"/>
</dbReference>
<dbReference type="EMBL" id="JH431263">
    <property type="status" value="NOT_ANNOTATED_CDS"/>
    <property type="molecule type" value="Genomic_DNA"/>
</dbReference>
<dbReference type="PROSITE" id="PS50961">
    <property type="entry name" value="HTH_LA"/>
    <property type="match status" value="1"/>
</dbReference>
<feature type="compositionally biased region" description="Basic and acidic residues" evidence="4">
    <location>
        <begin position="32"/>
        <end position="52"/>
    </location>
</feature>
<evidence type="ECO:0000256" key="2">
    <source>
        <dbReference type="ARBA" id="ARBA00072183"/>
    </source>
</evidence>
<feature type="compositionally biased region" description="Polar residues" evidence="4">
    <location>
        <begin position="53"/>
        <end position="67"/>
    </location>
</feature>
<dbReference type="AlphaFoldDB" id="T1IPK8"/>
<feature type="compositionally biased region" description="Basic and acidic residues" evidence="4">
    <location>
        <begin position="849"/>
        <end position="873"/>
    </location>
</feature>
<evidence type="ECO:0000259" key="5">
    <source>
        <dbReference type="PROSITE" id="PS50961"/>
    </source>
</evidence>
<dbReference type="Pfam" id="PF21071">
    <property type="entry name" value="LARP1_HEAT"/>
    <property type="match status" value="1"/>
</dbReference>
<dbReference type="InterPro" id="IPR045180">
    <property type="entry name" value="La_dom_prot"/>
</dbReference>
<name>T1IPK8_STRMM</name>